<evidence type="ECO:0000313" key="4">
    <source>
        <dbReference type="Proteomes" id="UP001383192"/>
    </source>
</evidence>
<organism evidence="3 4">
    <name type="scientific">Paramarasmius palmivorus</name>
    <dbReference type="NCBI Taxonomy" id="297713"/>
    <lineage>
        <taxon>Eukaryota</taxon>
        <taxon>Fungi</taxon>
        <taxon>Dikarya</taxon>
        <taxon>Basidiomycota</taxon>
        <taxon>Agaricomycotina</taxon>
        <taxon>Agaricomycetes</taxon>
        <taxon>Agaricomycetidae</taxon>
        <taxon>Agaricales</taxon>
        <taxon>Marasmiineae</taxon>
        <taxon>Marasmiaceae</taxon>
        <taxon>Paramarasmius</taxon>
    </lineage>
</organism>
<reference evidence="3 4" key="1">
    <citation type="submission" date="2024-01" db="EMBL/GenBank/DDBJ databases">
        <title>A draft genome for a cacao thread blight-causing isolate of Paramarasmius palmivorus.</title>
        <authorList>
            <person name="Baruah I.K."/>
            <person name="Bukari Y."/>
            <person name="Amoako-Attah I."/>
            <person name="Meinhardt L.W."/>
            <person name="Bailey B.A."/>
            <person name="Cohen S.P."/>
        </authorList>
    </citation>
    <scope>NUCLEOTIDE SEQUENCE [LARGE SCALE GENOMIC DNA]</scope>
    <source>
        <strain evidence="3 4">GH-12</strain>
    </source>
</reference>
<keyword evidence="1" id="KW-0175">Coiled coil</keyword>
<sequence>MSSLSQLRASTHKAAEYPSEQHSRKCQRLLDDVLTDISDGNGRTLAQALNQKRTLSRVRETDARSFPNPKDEMPEEELVRELDLRLTLISNFIEQPSQPPKGDEAERFLPDSLPRKIQATLDSLADTQEEVELSYQRIADLVKSINEAHAKLRKDLVEAHHKYPEPLRQKRAAEDALHVATIEAALVKLSLMRSRCHQALYDFATGDAKMSDALQLAYESLREEAADLEEEAEGLDQQLLEYEALLDLVDGEGETSRFRQMVEDWIRTQKEMEDCHRDLRRLGWSE</sequence>
<dbReference type="AlphaFoldDB" id="A0AAW0E9B6"/>
<evidence type="ECO:0000256" key="1">
    <source>
        <dbReference type="SAM" id="Coils"/>
    </source>
</evidence>
<dbReference type="Proteomes" id="UP001383192">
    <property type="component" value="Unassembled WGS sequence"/>
</dbReference>
<proteinExistence type="predicted"/>
<feature type="coiled-coil region" evidence="1">
    <location>
        <begin position="211"/>
        <end position="245"/>
    </location>
</feature>
<dbReference type="EMBL" id="JAYKXP010000002">
    <property type="protein sequence ID" value="KAK7060900.1"/>
    <property type="molecule type" value="Genomic_DNA"/>
</dbReference>
<feature type="compositionally biased region" description="Basic and acidic residues" evidence="2">
    <location>
        <begin position="13"/>
        <end position="25"/>
    </location>
</feature>
<feature type="region of interest" description="Disordered" evidence="2">
    <location>
        <begin position="1"/>
        <end position="25"/>
    </location>
</feature>
<comment type="caution">
    <text evidence="3">The sequence shown here is derived from an EMBL/GenBank/DDBJ whole genome shotgun (WGS) entry which is preliminary data.</text>
</comment>
<gene>
    <name evidence="3" type="ORF">VNI00_000633</name>
</gene>
<protein>
    <recommendedName>
        <fullName evidence="5">Autophagy-related protein 17</fullName>
    </recommendedName>
</protein>
<name>A0AAW0E9B6_9AGAR</name>
<evidence type="ECO:0000313" key="3">
    <source>
        <dbReference type="EMBL" id="KAK7060900.1"/>
    </source>
</evidence>
<evidence type="ECO:0000256" key="2">
    <source>
        <dbReference type="SAM" id="MobiDB-lite"/>
    </source>
</evidence>
<accession>A0AAW0E9B6</accession>
<evidence type="ECO:0008006" key="5">
    <source>
        <dbReference type="Google" id="ProtNLM"/>
    </source>
</evidence>
<keyword evidence="4" id="KW-1185">Reference proteome</keyword>